<feature type="transmembrane region" description="Helical" evidence="11">
    <location>
        <begin position="477"/>
        <end position="496"/>
    </location>
</feature>
<comment type="similarity">
    <text evidence="2">Belongs to the ERG4/ERG24 family.</text>
</comment>
<evidence type="ECO:0000256" key="3">
    <source>
        <dbReference type="ARBA" id="ARBA00022553"/>
    </source>
</evidence>
<dbReference type="OMA" id="GHNKHEN"/>
<feature type="transmembrane region" description="Helical" evidence="11">
    <location>
        <begin position="259"/>
        <end position="280"/>
    </location>
</feature>
<evidence type="ECO:0000256" key="11">
    <source>
        <dbReference type="SAM" id="Phobius"/>
    </source>
</evidence>
<evidence type="ECO:0000256" key="9">
    <source>
        <dbReference type="ARBA" id="ARBA00023242"/>
    </source>
</evidence>
<keyword evidence="3" id="KW-0597">Phosphoprotein</keyword>
<organism evidence="13 15">
    <name type="scientific">Hyalella azteca</name>
    <name type="common">Amphipod</name>
    <dbReference type="NCBI Taxonomy" id="294128"/>
    <lineage>
        <taxon>Eukaryota</taxon>
        <taxon>Metazoa</taxon>
        <taxon>Ecdysozoa</taxon>
        <taxon>Arthropoda</taxon>
        <taxon>Crustacea</taxon>
        <taxon>Multicrustacea</taxon>
        <taxon>Malacostraca</taxon>
        <taxon>Eumalacostraca</taxon>
        <taxon>Peracarida</taxon>
        <taxon>Amphipoda</taxon>
        <taxon>Senticaudata</taxon>
        <taxon>Talitrida</taxon>
        <taxon>Talitroidea</taxon>
        <taxon>Hyalellidae</taxon>
        <taxon>Hyalella</taxon>
    </lineage>
</organism>
<dbReference type="Proteomes" id="UP000694843">
    <property type="component" value="Unplaced"/>
</dbReference>
<evidence type="ECO:0000313" key="14">
    <source>
        <dbReference type="RefSeq" id="XP_018010670.1"/>
    </source>
</evidence>
<proteinExistence type="inferred from homology"/>
<dbReference type="GO" id="GO:0003677">
    <property type="term" value="F:DNA binding"/>
    <property type="evidence" value="ECO:0007669"/>
    <property type="project" value="UniProtKB-KW"/>
</dbReference>
<feature type="domain" description="Lamin-B receptor of TUDOR" evidence="12">
    <location>
        <begin position="1"/>
        <end position="54"/>
    </location>
</feature>
<dbReference type="GO" id="GO:0005789">
    <property type="term" value="C:endoplasmic reticulum membrane"/>
    <property type="evidence" value="ECO:0007669"/>
    <property type="project" value="TreeGrafter"/>
</dbReference>
<evidence type="ECO:0000256" key="2">
    <source>
        <dbReference type="ARBA" id="ARBA00005402"/>
    </source>
</evidence>
<evidence type="ECO:0000313" key="15">
    <source>
        <dbReference type="RefSeq" id="XP_018010672.1"/>
    </source>
</evidence>
<feature type="compositionally biased region" description="Low complexity" evidence="10">
    <location>
        <begin position="132"/>
        <end position="154"/>
    </location>
</feature>
<feature type="compositionally biased region" description="Low complexity" evidence="10">
    <location>
        <begin position="184"/>
        <end position="193"/>
    </location>
</feature>
<dbReference type="InterPro" id="IPR001171">
    <property type="entry name" value="ERG24_DHCR-like"/>
</dbReference>
<reference evidence="14 15" key="1">
    <citation type="submission" date="2025-04" db="UniProtKB">
        <authorList>
            <consortium name="RefSeq"/>
        </authorList>
    </citation>
    <scope>IDENTIFICATION</scope>
    <source>
        <tissue evidence="14 15">Whole organism</tissue>
    </source>
</reference>
<feature type="region of interest" description="Disordered" evidence="10">
    <location>
        <begin position="60"/>
        <end position="193"/>
    </location>
</feature>
<dbReference type="InterPro" id="IPR019023">
    <property type="entry name" value="Lamin-B_rcpt_of_tudor"/>
</dbReference>
<dbReference type="SUPFAM" id="SSF63748">
    <property type="entry name" value="Tudor/PWWP/MBT"/>
    <property type="match status" value="1"/>
</dbReference>
<evidence type="ECO:0000256" key="10">
    <source>
        <dbReference type="SAM" id="MobiDB-lite"/>
    </source>
</evidence>
<dbReference type="PANTHER" id="PTHR21257">
    <property type="entry name" value="DELTA(14)-STEROL REDUCTASE"/>
    <property type="match status" value="1"/>
</dbReference>
<dbReference type="GO" id="GO:0050613">
    <property type="term" value="F:Delta14-sterol reductase activity"/>
    <property type="evidence" value="ECO:0007669"/>
    <property type="project" value="TreeGrafter"/>
</dbReference>
<evidence type="ECO:0000256" key="7">
    <source>
        <dbReference type="ARBA" id="ARBA00023136"/>
    </source>
</evidence>
<evidence type="ECO:0000259" key="12">
    <source>
        <dbReference type="Pfam" id="PF09465"/>
    </source>
</evidence>
<dbReference type="Pfam" id="PF09465">
    <property type="entry name" value="LBR_tudor"/>
    <property type="match status" value="1"/>
</dbReference>
<dbReference type="GO" id="GO:0006695">
    <property type="term" value="P:cholesterol biosynthetic process"/>
    <property type="evidence" value="ECO:0007669"/>
    <property type="project" value="TreeGrafter"/>
</dbReference>
<dbReference type="RefSeq" id="XP_018010670.1">
    <property type="nucleotide sequence ID" value="XM_018155181.2"/>
</dbReference>
<dbReference type="KEGG" id="hazt:108668053"/>
<feature type="transmembrane region" description="Helical" evidence="11">
    <location>
        <begin position="292"/>
        <end position="310"/>
    </location>
</feature>
<keyword evidence="6" id="KW-0238">DNA-binding</keyword>
<dbReference type="AlphaFoldDB" id="A0A8B7NAQ1"/>
<dbReference type="GeneID" id="108668053"/>
<dbReference type="Pfam" id="PF01222">
    <property type="entry name" value="ERG4_ERG24"/>
    <property type="match status" value="1"/>
</dbReference>
<keyword evidence="7 11" id="KW-0472">Membrane</keyword>
<dbReference type="OrthoDB" id="5326588at2759"/>
<evidence type="ECO:0000256" key="4">
    <source>
        <dbReference type="ARBA" id="ARBA00022692"/>
    </source>
</evidence>
<feature type="transmembrane region" description="Helical" evidence="11">
    <location>
        <begin position="383"/>
        <end position="404"/>
    </location>
</feature>
<dbReference type="RefSeq" id="XP_018010673.1">
    <property type="nucleotide sequence ID" value="XM_018155184.2"/>
</dbReference>
<gene>
    <name evidence="14 15 16" type="primary">LOC108668053</name>
</gene>
<evidence type="ECO:0000313" key="13">
    <source>
        <dbReference type="Proteomes" id="UP000694843"/>
    </source>
</evidence>
<name>A0A8B7NAQ1_HYAAZ</name>
<feature type="transmembrane region" description="Helical" evidence="11">
    <location>
        <begin position="416"/>
        <end position="435"/>
    </location>
</feature>
<feature type="transmembrane region" description="Helical" evidence="11">
    <location>
        <begin position="322"/>
        <end position="343"/>
    </location>
</feature>
<evidence type="ECO:0000256" key="8">
    <source>
        <dbReference type="ARBA" id="ARBA00023170"/>
    </source>
</evidence>
<protein>
    <submittedName>
        <fullName evidence="14 15">Delta(14)-sterol reductase TM7SF2</fullName>
    </submittedName>
</protein>
<evidence type="ECO:0000256" key="1">
    <source>
        <dbReference type="ARBA" id="ARBA00004473"/>
    </source>
</evidence>
<dbReference type="RefSeq" id="XP_018010672.1">
    <property type="nucleotide sequence ID" value="XM_018155183.2"/>
</dbReference>
<feature type="transmembrane region" description="Helical" evidence="11">
    <location>
        <begin position="447"/>
        <end position="465"/>
    </location>
</feature>
<sequence>MTERKFNIGERVRAKWPGSGLYFEGEIEDFNDIEYLVKFDDEDESKLAVKYRDVAALTSFKRSRSRSRGRSPTRVPKSPNKKTSKSPGRVQAAKRSPGRPRASSKSPARISKTEITMLNSTANSSESNKSPSRASSRRIVNSSASSSFSQNSRSSNEEKTRVTSLRQSPRLSSDEKSNDVKNLSAKPSSSSGSKTRRWASIKRALATVWDVLLPALTSLPLIIFIALAPLTMSYACTKKNCTVLEVPTFSSQVKQYYDIRAVAITLGLLVLHLVLSYIPVRSRVLPNGAKARTNGLVLLLVSCLLFPLAHYFKLNVSEVYTLLRPLIVSHAALGLVFGLALYIKSFYAPRSNRNPRIVGHFLPDFIEGREVNPRIGSIDIKSFFIKHSIIVSSLLLLVLVIREFQLTTKANYNNEFFVLAALQLFYCLDFLLFEENFYSTWEYTRQGSGYFLTGFYLTMPYYFIVNTRVLMMFRSPLPWYCIAGIVVIYLAGYILVRGANNQKHAFRTNPSDPNLAHLESLPTSAGTRLLVSGWWGVVRHPNYLGDLLVQLSLCLLCGFKHGLPWLNLFLSFASLLHRIYETERTCSLKYGLSWSTYTGRVKYKLLPKVF</sequence>
<keyword evidence="9" id="KW-0539">Nucleus</keyword>
<feature type="compositionally biased region" description="Polar residues" evidence="10">
    <location>
        <begin position="162"/>
        <end position="171"/>
    </location>
</feature>
<dbReference type="CDD" id="cd20381">
    <property type="entry name" value="Tudor_LBR"/>
    <property type="match status" value="1"/>
</dbReference>
<feature type="transmembrane region" description="Helical" evidence="11">
    <location>
        <begin position="204"/>
        <end position="228"/>
    </location>
</feature>
<keyword evidence="5 11" id="KW-1133">Transmembrane helix</keyword>
<dbReference type="Gene3D" id="2.30.30.140">
    <property type="match status" value="1"/>
</dbReference>
<accession>A0A8B7NAQ1</accession>
<dbReference type="PANTHER" id="PTHR21257:SF55">
    <property type="entry name" value="DELTA(14)-STEROL REDUCTASE LBR"/>
    <property type="match status" value="1"/>
</dbReference>
<keyword evidence="13" id="KW-1185">Reference proteome</keyword>
<keyword evidence="8" id="KW-0675">Receptor</keyword>
<feature type="compositionally biased region" description="Basic residues" evidence="10">
    <location>
        <begin position="61"/>
        <end position="71"/>
    </location>
</feature>
<dbReference type="Gene3D" id="1.20.120.1630">
    <property type="match status" value="1"/>
</dbReference>
<comment type="subcellular location">
    <subcellularLocation>
        <location evidence="1">Nucleus inner membrane</location>
        <topology evidence="1">Multi-pass membrane protein</topology>
    </subcellularLocation>
</comment>
<evidence type="ECO:0000256" key="5">
    <source>
        <dbReference type="ARBA" id="ARBA00022989"/>
    </source>
</evidence>
<dbReference type="GO" id="GO:0005637">
    <property type="term" value="C:nuclear inner membrane"/>
    <property type="evidence" value="ECO:0007669"/>
    <property type="project" value="UniProtKB-SubCell"/>
</dbReference>
<keyword evidence="4 11" id="KW-0812">Transmembrane</keyword>
<feature type="compositionally biased region" description="Polar residues" evidence="10">
    <location>
        <begin position="113"/>
        <end position="131"/>
    </location>
</feature>
<evidence type="ECO:0000256" key="6">
    <source>
        <dbReference type="ARBA" id="ARBA00023125"/>
    </source>
</evidence>
<evidence type="ECO:0000313" key="16">
    <source>
        <dbReference type="RefSeq" id="XP_018010673.1"/>
    </source>
</evidence>